<name>D8UB68_VOLCA</name>
<gene>
    <name evidence="2" type="ORF">VOLCADRAFT_96835</name>
</gene>
<evidence type="ECO:0000313" key="3">
    <source>
        <dbReference type="Proteomes" id="UP000001058"/>
    </source>
</evidence>
<sequence length="199" mass="20401">MRGLSGERQHLRFIGSGVTVAAAAVAAAEHAVAALTRRGASTAVAPPLPPPDAIGAASRVFAMRKRALALLGTAAAAEDDGVAGLPPPELLPPPDVRKVPEVPARTDADSASGEAGGADKCGNDCGGGWLDVGFCEDRGRGLGAAPGWLILGSAGGDVRAAVTALEFVLEDALRYFDERNIRGYLRCRFLFVSDEPAQS</sequence>
<accession>D8UB68</accession>
<dbReference type="KEGG" id="vcn:VOLCADRAFT_96835"/>
<keyword evidence="3" id="KW-1185">Reference proteome</keyword>
<protein>
    <submittedName>
        <fullName evidence="2">Uncharacterized protein</fullName>
    </submittedName>
</protein>
<dbReference type="Proteomes" id="UP000001058">
    <property type="component" value="Unassembled WGS sequence"/>
</dbReference>
<organism evidence="3">
    <name type="scientific">Volvox carteri f. nagariensis</name>
    <dbReference type="NCBI Taxonomy" id="3068"/>
    <lineage>
        <taxon>Eukaryota</taxon>
        <taxon>Viridiplantae</taxon>
        <taxon>Chlorophyta</taxon>
        <taxon>core chlorophytes</taxon>
        <taxon>Chlorophyceae</taxon>
        <taxon>CS clade</taxon>
        <taxon>Chlamydomonadales</taxon>
        <taxon>Volvocaceae</taxon>
        <taxon>Volvox</taxon>
    </lineage>
</organism>
<feature type="region of interest" description="Disordered" evidence="1">
    <location>
        <begin position="81"/>
        <end position="101"/>
    </location>
</feature>
<dbReference type="RefSeq" id="XP_002955856.1">
    <property type="nucleotide sequence ID" value="XM_002955810.1"/>
</dbReference>
<evidence type="ECO:0000313" key="2">
    <source>
        <dbReference type="EMBL" id="EFJ43057.1"/>
    </source>
</evidence>
<proteinExistence type="predicted"/>
<dbReference type="EMBL" id="GL378376">
    <property type="protein sequence ID" value="EFJ43057.1"/>
    <property type="molecule type" value="Genomic_DNA"/>
</dbReference>
<dbReference type="AlphaFoldDB" id="D8UB68"/>
<reference evidence="2 3" key="1">
    <citation type="journal article" date="2010" name="Science">
        <title>Genomic analysis of organismal complexity in the multicellular green alga Volvox carteri.</title>
        <authorList>
            <person name="Prochnik S.E."/>
            <person name="Umen J."/>
            <person name="Nedelcu A.M."/>
            <person name="Hallmann A."/>
            <person name="Miller S.M."/>
            <person name="Nishii I."/>
            <person name="Ferris P."/>
            <person name="Kuo A."/>
            <person name="Mitros T."/>
            <person name="Fritz-Laylin L.K."/>
            <person name="Hellsten U."/>
            <person name="Chapman J."/>
            <person name="Simakov O."/>
            <person name="Rensing S.A."/>
            <person name="Terry A."/>
            <person name="Pangilinan J."/>
            <person name="Kapitonov V."/>
            <person name="Jurka J."/>
            <person name="Salamov A."/>
            <person name="Shapiro H."/>
            <person name="Schmutz J."/>
            <person name="Grimwood J."/>
            <person name="Lindquist E."/>
            <person name="Lucas S."/>
            <person name="Grigoriev I.V."/>
            <person name="Schmitt R."/>
            <person name="Kirk D."/>
            <person name="Rokhsar D.S."/>
        </authorList>
    </citation>
    <scope>NUCLEOTIDE SEQUENCE [LARGE SCALE GENOMIC DNA]</scope>
    <source>
        <strain evidence="3">f. Nagariensis / Eve</strain>
    </source>
</reference>
<dbReference type="GeneID" id="9614787"/>
<dbReference type="InParanoid" id="D8UB68"/>
<feature type="compositionally biased region" description="Pro residues" evidence="1">
    <location>
        <begin position="85"/>
        <end position="94"/>
    </location>
</feature>
<evidence type="ECO:0000256" key="1">
    <source>
        <dbReference type="SAM" id="MobiDB-lite"/>
    </source>
</evidence>